<proteinExistence type="inferred from homology"/>
<dbReference type="PANTHER" id="PTHR12835">
    <property type="entry name" value="BIOTIN PROTEIN LIGASE"/>
    <property type="match status" value="1"/>
</dbReference>
<keyword evidence="2" id="KW-0067">ATP-binding</keyword>
<dbReference type="EC" id="6.3.4.15" evidence="2"/>
<feature type="DNA-binding region" description="H-T-H motif" evidence="2">
    <location>
        <begin position="21"/>
        <end position="40"/>
    </location>
</feature>
<dbReference type="GO" id="GO:0004077">
    <property type="term" value="F:biotin--[biotin carboxyl-carrier protein] ligase activity"/>
    <property type="evidence" value="ECO:0007669"/>
    <property type="project" value="UniProtKB-UniRule"/>
</dbReference>
<dbReference type="PANTHER" id="PTHR12835:SF5">
    <property type="entry name" value="BIOTIN--PROTEIN LIGASE"/>
    <property type="match status" value="1"/>
</dbReference>
<feature type="binding site" evidence="2">
    <location>
        <position position="112"/>
    </location>
    <ligand>
        <name>biotin</name>
        <dbReference type="ChEBI" id="CHEBI:57586"/>
    </ligand>
</feature>
<keyword evidence="1 2" id="KW-0436">Ligase</keyword>
<evidence type="ECO:0000259" key="3">
    <source>
        <dbReference type="PROSITE" id="PS51733"/>
    </source>
</evidence>
<accession>F0RTR4</accession>
<protein>
    <recommendedName>
        <fullName evidence="2">Bifunctional ligase/repressor BirA</fullName>
    </recommendedName>
    <alternativeName>
        <fullName evidence="2">Biotin--[acetyl-CoA-carboxylase] ligase</fullName>
        <ecNumber evidence="2">6.3.4.15</ecNumber>
    </alternativeName>
    <alternativeName>
        <fullName evidence="2">Biotin--protein ligase</fullName>
    </alternativeName>
    <alternativeName>
        <fullName evidence="2">Biotin-[acetyl-CoA carboxylase] synthetase</fullName>
    </alternativeName>
</protein>
<dbReference type="NCBIfam" id="TIGR00121">
    <property type="entry name" value="birA_ligase"/>
    <property type="match status" value="1"/>
</dbReference>
<dbReference type="GO" id="GO:0005524">
    <property type="term" value="F:ATP binding"/>
    <property type="evidence" value="ECO:0007669"/>
    <property type="project" value="UniProtKB-UniRule"/>
</dbReference>
<dbReference type="KEGG" id="sbu:SpiBuddy_1981"/>
<dbReference type="InterPro" id="IPR045864">
    <property type="entry name" value="aa-tRNA-synth_II/BPL/LPL"/>
</dbReference>
<keyword evidence="2" id="KW-0804">Transcription</keyword>
<dbReference type="Pfam" id="PF03099">
    <property type="entry name" value="BPL_LplA_LipB"/>
    <property type="match status" value="1"/>
</dbReference>
<dbReference type="GO" id="GO:0006355">
    <property type="term" value="P:regulation of DNA-templated transcription"/>
    <property type="evidence" value="ECO:0007669"/>
    <property type="project" value="UniProtKB-UniRule"/>
</dbReference>
<keyword evidence="2" id="KW-0238">DNA-binding</keyword>
<evidence type="ECO:0000313" key="5">
    <source>
        <dbReference type="Proteomes" id="UP000008466"/>
    </source>
</evidence>
<comment type="similarity">
    <text evidence="2">Belongs to the biotin--protein ligase family.</text>
</comment>
<comment type="function">
    <text evidence="2">Acts both as a biotin--[acetyl-CoA-carboxylase] ligase and a repressor.</text>
</comment>
<comment type="catalytic activity">
    <reaction evidence="2">
        <text>biotin + L-lysyl-[protein] + ATP = N(6)-biotinyl-L-lysyl-[protein] + AMP + diphosphate + H(+)</text>
        <dbReference type="Rhea" id="RHEA:11756"/>
        <dbReference type="Rhea" id="RHEA-COMP:9752"/>
        <dbReference type="Rhea" id="RHEA-COMP:10505"/>
        <dbReference type="ChEBI" id="CHEBI:15378"/>
        <dbReference type="ChEBI" id="CHEBI:29969"/>
        <dbReference type="ChEBI" id="CHEBI:30616"/>
        <dbReference type="ChEBI" id="CHEBI:33019"/>
        <dbReference type="ChEBI" id="CHEBI:57586"/>
        <dbReference type="ChEBI" id="CHEBI:83144"/>
        <dbReference type="ChEBI" id="CHEBI:456215"/>
        <dbReference type="EC" id="6.3.4.15"/>
    </reaction>
</comment>
<dbReference type="HAMAP" id="MF_00978">
    <property type="entry name" value="Bifunct_BirA"/>
    <property type="match status" value="1"/>
</dbReference>
<dbReference type="GO" id="GO:0003677">
    <property type="term" value="F:DNA binding"/>
    <property type="evidence" value="ECO:0007669"/>
    <property type="project" value="UniProtKB-UniRule"/>
</dbReference>
<dbReference type="STRING" id="158189.SpiBuddy_1981"/>
<keyword evidence="2" id="KW-0547">Nucleotide-binding</keyword>
<dbReference type="CDD" id="cd16442">
    <property type="entry name" value="BPL"/>
    <property type="match status" value="1"/>
</dbReference>
<keyword evidence="2" id="KW-0092">Biotin</keyword>
<dbReference type="InterPro" id="IPR036390">
    <property type="entry name" value="WH_DNA-bd_sf"/>
</dbReference>
<dbReference type="AlphaFoldDB" id="F0RTR4"/>
<dbReference type="HOGENOM" id="CLU_051096_0_1_12"/>
<dbReference type="SUPFAM" id="SSF55681">
    <property type="entry name" value="Class II aaRS and biotin synthetases"/>
    <property type="match status" value="1"/>
</dbReference>
<feature type="domain" description="BPL/LPL catalytic" evidence="3">
    <location>
        <begin position="65"/>
        <end position="260"/>
    </location>
</feature>
<evidence type="ECO:0000313" key="4">
    <source>
        <dbReference type="EMBL" id="ADY13804.1"/>
    </source>
</evidence>
<feature type="binding site" evidence="2">
    <location>
        <begin position="116"/>
        <end position="118"/>
    </location>
    <ligand>
        <name>biotin</name>
        <dbReference type="ChEBI" id="CHEBI:57586"/>
    </ligand>
</feature>
<keyword evidence="2" id="KW-0805">Transcription regulation</keyword>
<name>F0RTR4_SPHGB</name>
<dbReference type="PROSITE" id="PS51733">
    <property type="entry name" value="BPL_LPL_CATALYTIC"/>
    <property type="match status" value="1"/>
</dbReference>
<keyword evidence="5" id="KW-1185">Reference proteome</keyword>
<feature type="binding site" evidence="2">
    <location>
        <position position="182"/>
    </location>
    <ligand>
        <name>biotin</name>
        <dbReference type="ChEBI" id="CHEBI:57586"/>
    </ligand>
</feature>
<dbReference type="InterPro" id="IPR004143">
    <property type="entry name" value="BPL_LPL_catalytic"/>
</dbReference>
<dbReference type="eggNOG" id="COG1654">
    <property type="taxonomic scope" value="Bacteria"/>
</dbReference>
<dbReference type="Gene3D" id="1.10.10.10">
    <property type="entry name" value="Winged helix-like DNA-binding domain superfamily/Winged helix DNA-binding domain"/>
    <property type="match status" value="1"/>
</dbReference>
<organism evidence="4 5">
    <name type="scientific">Sphaerochaeta globosa (strain ATCC BAA-1886 / DSM 22777 / Buddy)</name>
    <name type="common">Spirochaeta sp. (strain Buddy)</name>
    <dbReference type="NCBI Taxonomy" id="158189"/>
    <lineage>
        <taxon>Bacteria</taxon>
        <taxon>Pseudomonadati</taxon>
        <taxon>Spirochaetota</taxon>
        <taxon>Spirochaetia</taxon>
        <taxon>Spirochaetales</taxon>
        <taxon>Sphaerochaetaceae</taxon>
        <taxon>Sphaerochaeta</taxon>
    </lineage>
</organism>
<dbReference type="EMBL" id="CP002541">
    <property type="protein sequence ID" value="ADY13804.1"/>
    <property type="molecule type" value="Genomic_DNA"/>
</dbReference>
<dbReference type="Gene3D" id="2.30.30.100">
    <property type="match status" value="1"/>
</dbReference>
<feature type="binding site" evidence="2">
    <location>
        <begin position="88"/>
        <end position="90"/>
    </location>
    <ligand>
        <name>biotin</name>
        <dbReference type="ChEBI" id="CHEBI:57586"/>
    </ligand>
</feature>
<sequence length="324" mass="35004">MTSEQTVLHLLEQNRDCYLSGEELAGKLSITRSAVWKAIESLRDQGHVIQGISRRGYRLLTATTQLSKEKLEGLLGSYAVHLFDSLDSTNRYAKVLASEMKDKPSVVIATYQSGGRGRLGRSFFSPKGGLYISVMLPFSFSLEAAALITSAASVATLKAIEQVCSKSCSIKWVNDLYLEGKKVCGILTEGVLGVESGRLSAVVVGIGINLCTPKTAFPLELQGLATSLYDGPSSIPPSFDANELVAAVVNTLQELVLKLPDNAFLSVYRKRSMLLGRKVVVHQGKNSYSALAVSIDDEAHLVVQDEAGKQYTLSSAEISIRLEV</sequence>
<dbReference type="InterPro" id="IPR013196">
    <property type="entry name" value="HTH_11"/>
</dbReference>
<dbReference type="OrthoDB" id="9807064at2"/>
<dbReference type="InterPro" id="IPR030855">
    <property type="entry name" value="Bifunct_BirA"/>
</dbReference>
<dbReference type="GO" id="GO:0005737">
    <property type="term" value="C:cytoplasm"/>
    <property type="evidence" value="ECO:0007669"/>
    <property type="project" value="TreeGrafter"/>
</dbReference>
<dbReference type="InterPro" id="IPR004408">
    <property type="entry name" value="Biotin_CoA_COase_ligase"/>
</dbReference>
<dbReference type="eggNOG" id="COG0340">
    <property type="taxonomic scope" value="Bacteria"/>
</dbReference>
<reference evidence="5" key="1">
    <citation type="submission" date="2011-02" db="EMBL/GenBank/DDBJ databases">
        <title>Complete sequence of Spirochaeta sp. Buddy.</title>
        <authorList>
            <person name="Lucas S."/>
            <person name="Copeland A."/>
            <person name="Lapidus A."/>
            <person name="Cheng J.-F."/>
            <person name="Goodwin L."/>
            <person name="Pitluck S."/>
            <person name="Zeytun A."/>
            <person name="Detter J.C."/>
            <person name="Han C."/>
            <person name="Tapia R."/>
            <person name="Land M."/>
            <person name="Hauser L."/>
            <person name="Kyrpides N."/>
            <person name="Ivanova N."/>
            <person name="Mikhailova N."/>
            <person name="Pagani I."/>
            <person name="Ritalahti K.M."/>
            <person name="Loeffler F.E."/>
            <person name="Woyke T."/>
        </authorList>
    </citation>
    <scope>NUCLEOTIDE SEQUENCE [LARGE SCALE GENOMIC DNA]</scope>
    <source>
        <strain evidence="5">ATCC BAA-1886 / DSM 22777 / Buddy</strain>
    </source>
</reference>
<keyword evidence="2" id="KW-0678">Repressor</keyword>
<dbReference type="RefSeq" id="WP_013607653.1">
    <property type="nucleotide sequence ID" value="NC_015152.1"/>
</dbReference>
<dbReference type="Gene3D" id="3.30.930.10">
    <property type="entry name" value="Bira Bifunctional Protein, Domain 2"/>
    <property type="match status" value="1"/>
</dbReference>
<dbReference type="SUPFAM" id="SSF46785">
    <property type="entry name" value="Winged helix' DNA-binding domain"/>
    <property type="match status" value="1"/>
</dbReference>
<dbReference type="Pfam" id="PF08279">
    <property type="entry name" value="HTH_11"/>
    <property type="match status" value="1"/>
</dbReference>
<evidence type="ECO:0000256" key="2">
    <source>
        <dbReference type="HAMAP-Rule" id="MF_00978"/>
    </source>
</evidence>
<evidence type="ECO:0000256" key="1">
    <source>
        <dbReference type="ARBA" id="ARBA00022598"/>
    </source>
</evidence>
<dbReference type="InterPro" id="IPR036388">
    <property type="entry name" value="WH-like_DNA-bd_sf"/>
</dbReference>
<dbReference type="Proteomes" id="UP000008466">
    <property type="component" value="Chromosome"/>
</dbReference>
<gene>
    <name evidence="2" type="primary">birA</name>
    <name evidence="4" type="ordered locus">SpiBuddy_1981</name>
</gene>